<reference evidence="1" key="1">
    <citation type="submission" date="2018-02" db="EMBL/GenBank/DDBJ databases">
        <title>Rhizophora mucronata_Transcriptome.</title>
        <authorList>
            <person name="Meera S.P."/>
            <person name="Sreeshan A."/>
            <person name="Augustine A."/>
        </authorList>
    </citation>
    <scope>NUCLEOTIDE SEQUENCE</scope>
    <source>
        <tissue evidence="1">Leaf</tissue>
    </source>
</reference>
<evidence type="ECO:0000313" key="1">
    <source>
        <dbReference type="EMBL" id="MBX57934.1"/>
    </source>
</evidence>
<protein>
    <submittedName>
        <fullName evidence="1">Uncharacterized protein</fullName>
    </submittedName>
</protein>
<name>A0A2P2PT62_RHIMU</name>
<organism evidence="1">
    <name type="scientific">Rhizophora mucronata</name>
    <name type="common">Asiatic mangrove</name>
    <dbReference type="NCBI Taxonomy" id="61149"/>
    <lineage>
        <taxon>Eukaryota</taxon>
        <taxon>Viridiplantae</taxon>
        <taxon>Streptophyta</taxon>
        <taxon>Embryophyta</taxon>
        <taxon>Tracheophyta</taxon>
        <taxon>Spermatophyta</taxon>
        <taxon>Magnoliopsida</taxon>
        <taxon>eudicotyledons</taxon>
        <taxon>Gunneridae</taxon>
        <taxon>Pentapetalae</taxon>
        <taxon>rosids</taxon>
        <taxon>fabids</taxon>
        <taxon>Malpighiales</taxon>
        <taxon>Rhizophoraceae</taxon>
        <taxon>Rhizophora</taxon>
    </lineage>
</organism>
<proteinExistence type="predicted"/>
<dbReference type="AlphaFoldDB" id="A0A2P2PT62"/>
<accession>A0A2P2PT62</accession>
<sequence length="66" mass="7790">MDQYYILSFKILWHFMGSSEWKHLAFKYIGKVSLSNRRTFNYLCSPKVPNGQFWTNVNSTCAYLAS</sequence>
<dbReference type="EMBL" id="GGEC01077450">
    <property type="protein sequence ID" value="MBX57934.1"/>
    <property type="molecule type" value="Transcribed_RNA"/>
</dbReference>